<accession>A0ABP5HG16</accession>
<comment type="caution">
    <text evidence="1">The sequence shown here is derived from an EMBL/GenBank/DDBJ whole genome shotgun (WGS) entry which is preliminary data.</text>
</comment>
<proteinExistence type="predicted"/>
<reference evidence="2" key="1">
    <citation type="journal article" date="2019" name="Int. J. Syst. Evol. Microbiol.">
        <title>The Global Catalogue of Microorganisms (GCM) 10K type strain sequencing project: providing services to taxonomists for standard genome sequencing and annotation.</title>
        <authorList>
            <consortium name="The Broad Institute Genomics Platform"/>
            <consortium name="The Broad Institute Genome Sequencing Center for Infectious Disease"/>
            <person name="Wu L."/>
            <person name="Ma J."/>
        </authorList>
    </citation>
    <scope>NUCLEOTIDE SEQUENCE [LARGE SCALE GENOMIC DNA]</scope>
    <source>
        <strain evidence="2">JCM 15478</strain>
    </source>
</reference>
<evidence type="ECO:0000313" key="1">
    <source>
        <dbReference type="EMBL" id="GAA2074966.1"/>
    </source>
</evidence>
<evidence type="ECO:0008006" key="3">
    <source>
        <dbReference type="Google" id="ProtNLM"/>
    </source>
</evidence>
<organism evidence="1 2">
    <name type="scientific">Streptomyces albiaxialis</name>
    <dbReference type="NCBI Taxonomy" id="329523"/>
    <lineage>
        <taxon>Bacteria</taxon>
        <taxon>Bacillati</taxon>
        <taxon>Actinomycetota</taxon>
        <taxon>Actinomycetes</taxon>
        <taxon>Kitasatosporales</taxon>
        <taxon>Streptomycetaceae</taxon>
        <taxon>Streptomyces</taxon>
    </lineage>
</organism>
<gene>
    <name evidence="1" type="ORF">GCM10009801_29310</name>
</gene>
<dbReference type="Pfam" id="PF21863">
    <property type="entry name" value="HTH_67"/>
    <property type="match status" value="1"/>
</dbReference>
<sequence length="254" mass="26402">MGYFAGRLAPAGAVDAATGQALCFVFAPGRVGRALPDAWEYAPPERVLRTRLDAVGTALARALPDGLPPEELSALTSLLERAADACDVEDRPLAAAWAGVPRPASPAAPLAASPVASPTERLWLAATVLREHRGDGHLRAAAEHGLTGLDAGVTHAATGRVPHDLLRTTRGWTEEEWDTAAEALVARGLLTPDGLLTASGEALRAAVEARTDELAAPSDTALAEEIVARATPLARHLFDTAAIPDPNPMGVPRP</sequence>
<name>A0ABP5HG16_9ACTN</name>
<keyword evidence="2" id="KW-1185">Reference proteome</keyword>
<protein>
    <recommendedName>
        <fullName evidence="3">SalK</fullName>
    </recommendedName>
</protein>
<evidence type="ECO:0000313" key="2">
    <source>
        <dbReference type="Proteomes" id="UP001500016"/>
    </source>
</evidence>
<dbReference type="NCBIfam" id="NF047719">
    <property type="entry name" value="SCO6745_fam_HTH"/>
    <property type="match status" value="1"/>
</dbReference>
<dbReference type="Proteomes" id="UP001500016">
    <property type="component" value="Unassembled WGS sequence"/>
</dbReference>
<dbReference type="EMBL" id="BAAAPE010000007">
    <property type="protein sequence ID" value="GAA2074966.1"/>
    <property type="molecule type" value="Genomic_DNA"/>
</dbReference>
<dbReference type="InterPro" id="IPR054058">
    <property type="entry name" value="HTH_67"/>
</dbReference>